<dbReference type="SUPFAM" id="SSF47005">
    <property type="entry name" value="Peripheral subunit-binding domain of 2-oxo acid dehydrogenase complex"/>
    <property type="match status" value="1"/>
</dbReference>
<sequence>THIELETDAYLAAVISETGFAIPVGSTIAIITDFKEEIAEGRSIAKRTYGWDWYDRESGTSFDAVNLADEMNVDLSCVVGTGPMGRIDGEDVFAFVSSLVDRTKAPEEVSVPPTIFEAFYALDVVAEFTHPSVTQRIVPFILMQGDAANGNVVDSSFIVPTFTAVYIMVTPALNDLYEKIKPNGVTMTVLLAKATALALSKSPIVKSCDSDVKSSTYNTSTKITVVVTVDDGFIAPILPDGDKLSCGGHRRLTFTHYLENGKNELIRLMRNNCNLVNAAQQQTHEYSHPPVLSELPVFATLKETEGDTGCCYAGTFTIANLGMFGVHRFHAVLPPGTAAIMAFGACQLSSGGIGMQINVTGNHRVIDEADLESFFETLAKIIRDPKDLTL</sequence>
<evidence type="ECO:0000313" key="5">
    <source>
        <dbReference type="Proteomes" id="UP000541444"/>
    </source>
</evidence>
<dbReference type="GO" id="GO:0009534">
    <property type="term" value="C:chloroplast thylakoid"/>
    <property type="evidence" value="ECO:0007669"/>
    <property type="project" value="TreeGrafter"/>
</dbReference>
<dbReference type="GO" id="GO:0045254">
    <property type="term" value="C:pyruvate dehydrogenase complex"/>
    <property type="evidence" value="ECO:0007669"/>
    <property type="project" value="InterPro"/>
</dbReference>
<dbReference type="InterPro" id="IPR001078">
    <property type="entry name" value="2-oxoacid_DH_actylTfrase"/>
</dbReference>
<evidence type="ECO:0000256" key="1">
    <source>
        <dbReference type="ARBA" id="ARBA00007317"/>
    </source>
</evidence>
<feature type="domain" description="Peripheral subunit-binding (PSBD)" evidence="3">
    <location>
        <begin position="66"/>
        <end position="92"/>
    </location>
</feature>
<evidence type="ECO:0000259" key="3">
    <source>
        <dbReference type="Pfam" id="PF02817"/>
    </source>
</evidence>
<dbReference type="EMBL" id="JACGCM010001222">
    <property type="protein sequence ID" value="KAF6158402.1"/>
    <property type="molecule type" value="Genomic_DNA"/>
</dbReference>
<dbReference type="AlphaFoldDB" id="A0A7J7MUC4"/>
<gene>
    <name evidence="4" type="ORF">GIB67_019441</name>
</gene>
<dbReference type="InterPro" id="IPR023213">
    <property type="entry name" value="CAT-like_dom_sf"/>
</dbReference>
<feature type="domain" description="2-oxoacid dehydrogenase acyltransferase catalytic" evidence="2">
    <location>
        <begin position="314"/>
        <end position="389"/>
    </location>
</feature>
<dbReference type="Pfam" id="PF02817">
    <property type="entry name" value="E3_binding"/>
    <property type="match status" value="1"/>
</dbReference>
<dbReference type="PANTHER" id="PTHR23151">
    <property type="entry name" value="DIHYDROLIPOAMIDE ACETYL/SUCCINYL-TRANSFERASE-RELATED"/>
    <property type="match status" value="1"/>
</dbReference>
<comment type="similarity">
    <text evidence="1">Belongs to the 2-oxoacid dehydrogenase family.</text>
</comment>
<dbReference type="GO" id="GO:0009941">
    <property type="term" value="C:chloroplast envelope"/>
    <property type="evidence" value="ECO:0007669"/>
    <property type="project" value="TreeGrafter"/>
</dbReference>
<dbReference type="InterPro" id="IPR045257">
    <property type="entry name" value="E2/Pdx1"/>
</dbReference>
<accession>A0A7J7MUC4</accession>
<dbReference type="SUPFAM" id="SSF52777">
    <property type="entry name" value="CoA-dependent acyltransferases"/>
    <property type="match status" value="1"/>
</dbReference>
<keyword evidence="5" id="KW-1185">Reference proteome</keyword>
<dbReference type="InterPro" id="IPR004167">
    <property type="entry name" value="PSBD"/>
</dbReference>
<evidence type="ECO:0000259" key="2">
    <source>
        <dbReference type="Pfam" id="PF00198"/>
    </source>
</evidence>
<dbReference type="InterPro" id="IPR036625">
    <property type="entry name" value="E3-bd_dom_sf"/>
</dbReference>
<dbReference type="Gene3D" id="3.30.559.10">
    <property type="entry name" value="Chloramphenicol acetyltransferase-like domain"/>
    <property type="match status" value="1"/>
</dbReference>
<dbReference type="GO" id="GO:0004742">
    <property type="term" value="F:dihydrolipoyllysine-residue acetyltransferase activity"/>
    <property type="evidence" value="ECO:0007669"/>
    <property type="project" value="TreeGrafter"/>
</dbReference>
<reference evidence="4 5" key="1">
    <citation type="journal article" date="2020" name="IScience">
        <title>Genome Sequencing of the Endangered Kingdonia uniflora (Circaeasteraceae, Ranunculales) Reveals Potential Mechanisms of Evolutionary Specialization.</title>
        <authorList>
            <person name="Sun Y."/>
            <person name="Deng T."/>
            <person name="Zhang A."/>
            <person name="Moore M.J."/>
            <person name="Landis J.B."/>
            <person name="Lin N."/>
            <person name="Zhang H."/>
            <person name="Zhang X."/>
            <person name="Huang J."/>
            <person name="Zhang X."/>
            <person name="Sun H."/>
            <person name="Wang H."/>
        </authorList>
    </citation>
    <scope>NUCLEOTIDE SEQUENCE [LARGE SCALE GENOMIC DNA]</scope>
    <source>
        <strain evidence="4">TB1705</strain>
        <tissue evidence="4">Leaf</tissue>
    </source>
</reference>
<dbReference type="OrthoDB" id="537444at2759"/>
<name>A0A7J7MUC4_9MAGN</name>
<dbReference type="GO" id="GO:0006086">
    <property type="term" value="P:pyruvate decarboxylation to acetyl-CoA"/>
    <property type="evidence" value="ECO:0007669"/>
    <property type="project" value="InterPro"/>
</dbReference>
<dbReference type="Proteomes" id="UP000541444">
    <property type="component" value="Unassembled WGS sequence"/>
</dbReference>
<feature type="non-terminal residue" evidence="4">
    <location>
        <position position="1"/>
    </location>
</feature>
<comment type="caution">
    <text evidence="4">The sequence shown here is derived from an EMBL/GenBank/DDBJ whole genome shotgun (WGS) entry which is preliminary data.</text>
</comment>
<proteinExistence type="inferred from homology"/>
<protein>
    <submittedName>
        <fullName evidence="4">Uncharacterized protein</fullName>
    </submittedName>
</protein>
<organism evidence="4 5">
    <name type="scientific">Kingdonia uniflora</name>
    <dbReference type="NCBI Taxonomy" id="39325"/>
    <lineage>
        <taxon>Eukaryota</taxon>
        <taxon>Viridiplantae</taxon>
        <taxon>Streptophyta</taxon>
        <taxon>Embryophyta</taxon>
        <taxon>Tracheophyta</taxon>
        <taxon>Spermatophyta</taxon>
        <taxon>Magnoliopsida</taxon>
        <taxon>Ranunculales</taxon>
        <taxon>Circaeasteraceae</taxon>
        <taxon>Kingdonia</taxon>
    </lineage>
</organism>
<evidence type="ECO:0000313" key="4">
    <source>
        <dbReference type="EMBL" id="KAF6158402.1"/>
    </source>
</evidence>
<dbReference type="Pfam" id="PF00198">
    <property type="entry name" value="2-oxoacid_dh"/>
    <property type="match status" value="2"/>
</dbReference>
<dbReference type="Gene3D" id="4.10.320.10">
    <property type="entry name" value="E3-binding domain"/>
    <property type="match status" value="1"/>
</dbReference>
<feature type="domain" description="2-oxoacid dehydrogenase acyltransferase catalytic" evidence="2">
    <location>
        <begin position="151"/>
        <end position="245"/>
    </location>
</feature>
<dbReference type="PANTHER" id="PTHR23151:SF75">
    <property type="entry name" value="DIHYDROLIPOYLLYSINE-RESIDUE ACETYLTRANSFERASE COMPONENT 5 OF PYRUVATE DEHYDROGENASE COMPLEX, CHLOROPLASTIC"/>
    <property type="match status" value="1"/>
</dbReference>